<keyword evidence="5" id="KW-0812">Transmembrane</keyword>
<comment type="subcellular location">
    <subcellularLocation>
        <location evidence="1">Cell outer membrane</location>
    </subcellularLocation>
</comment>
<proteinExistence type="inferred from homology"/>
<keyword evidence="3" id="KW-0813">Transport</keyword>
<reference evidence="9 10" key="1">
    <citation type="submission" date="2016-04" db="EMBL/GenBank/DDBJ databases">
        <authorList>
            <person name="Chen L."/>
            <person name="Zhuang W."/>
            <person name="Wang G."/>
        </authorList>
    </citation>
    <scope>NUCLEOTIDE SEQUENCE [LARGE SCALE GENOMIC DNA]</scope>
    <source>
        <strain evidence="10">GR20</strain>
    </source>
</reference>
<evidence type="ECO:0000256" key="3">
    <source>
        <dbReference type="ARBA" id="ARBA00022448"/>
    </source>
</evidence>
<dbReference type="InterPro" id="IPR003423">
    <property type="entry name" value="OMP_efflux"/>
</dbReference>
<evidence type="ECO:0000256" key="2">
    <source>
        <dbReference type="ARBA" id="ARBA00007613"/>
    </source>
</evidence>
<evidence type="ECO:0000256" key="8">
    <source>
        <dbReference type="SAM" id="SignalP"/>
    </source>
</evidence>
<keyword evidence="4" id="KW-1134">Transmembrane beta strand</keyword>
<gene>
    <name evidence="9" type="ORF">A4D02_23585</name>
</gene>
<evidence type="ECO:0000313" key="9">
    <source>
        <dbReference type="EMBL" id="OQP52182.1"/>
    </source>
</evidence>
<keyword evidence="6" id="KW-0472">Membrane</keyword>
<dbReference type="InterPro" id="IPR051906">
    <property type="entry name" value="TolC-like"/>
</dbReference>
<keyword evidence="10" id="KW-1185">Reference proteome</keyword>
<organism evidence="9 10">
    <name type="scientific">Niastella koreensis</name>
    <dbReference type="NCBI Taxonomy" id="354356"/>
    <lineage>
        <taxon>Bacteria</taxon>
        <taxon>Pseudomonadati</taxon>
        <taxon>Bacteroidota</taxon>
        <taxon>Chitinophagia</taxon>
        <taxon>Chitinophagales</taxon>
        <taxon>Chitinophagaceae</taxon>
        <taxon>Niastella</taxon>
    </lineage>
</organism>
<comment type="similarity">
    <text evidence="2">Belongs to the outer membrane factor (OMF) (TC 1.B.17) family.</text>
</comment>
<accession>A0ABX3P094</accession>
<name>A0ABX3P094_9BACT</name>
<sequence>MNGVSTFFLLLILYPSLLYPQATATTDTTLSEATLPNCIRYGLEHQPAIRASKIDEEITETTIKDKLSDWYPQLNLSANYQHYLKMPVSIFPDFNNLNGPKKEVQTGVHNYATPQLALTQTIFNRDVLLASRTARDVRKNARQTTTANKIEVVAAISKAFYDVLLTQEQIQVLDETITRLDRSLKDAYYQYQSGIVDKTDYKRAGISLNNVRAQRKGTQDLLVARYAYLKQQMGYPAEQALQLSFDTTHMEGGIALDTLQKVQYESRIEFQQLQTQQRLLQANVKYNQWSYIPTLSAFGYYNVVYQNDEFSKLFNHSFPNSYVGLGLTWPLFQGGKRMWNIRQANLQLKRNEVEMTDLKNNINAQYAQALATYKNNLSDFYAQKENLDLAGDVYNTLTLQYKSGVKTYLEVIVAETELRATQLNYYNALYQVLSSKIDVEKALGTLSF</sequence>
<evidence type="ECO:0000256" key="6">
    <source>
        <dbReference type="ARBA" id="ARBA00023136"/>
    </source>
</evidence>
<keyword evidence="7" id="KW-0998">Cell outer membrane</keyword>
<evidence type="ECO:0000256" key="5">
    <source>
        <dbReference type="ARBA" id="ARBA00022692"/>
    </source>
</evidence>
<keyword evidence="8" id="KW-0732">Signal</keyword>
<dbReference type="RefSeq" id="WP_014220225.1">
    <property type="nucleotide sequence ID" value="NZ_LWBO01000004.1"/>
</dbReference>
<evidence type="ECO:0000313" key="10">
    <source>
        <dbReference type="Proteomes" id="UP000192277"/>
    </source>
</evidence>
<evidence type="ECO:0000256" key="1">
    <source>
        <dbReference type="ARBA" id="ARBA00004442"/>
    </source>
</evidence>
<comment type="caution">
    <text evidence="9">The sequence shown here is derived from an EMBL/GenBank/DDBJ whole genome shotgun (WGS) entry which is preliminary data.</text>
</comment>
<evidence type="ECO:0000256" key="4">
    <source>
        <dbReference type="ARBA" id="ARBA00022452"/>
    </source>
</evidence>
<dbReference type="Gene3D" id="1.20.1600.10">
    <property type="entry name" value="Outer membrane efflux proteins (OEP)"/>
    <property type="match status" value="1"/>
</dbReference>
<dbReference type="Proteomes" id="UP000192277">
    <property type="component" value="Unassembled WGS sequence"/>
</dbReference>
<protein>
    <submittedName>
        <fullName evidence="9">Transporter</fullName>
    </submittedName>
</protein>
<dbReference type="PANTHER" id="PTHR30026">
    <property type="entry name" value="OUTER MEMBRANE PROTEIN TOLC"/>
    <property type="match status" value="1"/>
</dbReference>
<dbReference type="SUPFAM" id="SSF56954">
    <property type="entry name" value="Outer membrane efflux proteins (OEP)"/>
    <property type="match status" value="1"/>
</dbReference>
<dbReference type="EMBL" id="LWBO01000004">
    <property type="protein sequence ID" value="OQP52182.1"/>
    <property type="molecule type" value="Genomic_DNA"/>
</dbReference>
<feature type="chain" id="PRO_5047544850" evidence="8">
    <location>
        <begin position="25"/>
        <end position="448"/>
    </location>
</feature>
<dbReference type="Pfam" id="PF02321">
    <property type="entry name" value="OEP"/>
    <property type="match status" value="2"/>
</dbReference>
<dbReference type="PANTHER" id="PTHR30026:SF20">
    <property type="entry name" value="OUTER MEMBRANE PROTEIN TOLC"/>
    <property type="match status" value="1"/>
</dbReference>
<feature type="signal peptide" evidence="8">
    <location>
        <begin position="1"/>
        <end position="24"/>
    </location>
</feature>
<evidence type="ECO:0000256" key="7">
    <source>
        <dbReference type="ARBA" id="ARBA00023237"/>
    </source>
</evidence>